<evidence type="ECO:0000313" key="2">
    <source>
        <dbReference type="Proteomes" id="UP000184517"/>
    </source>
</evidence>
<sequence length="67" mass="8157">MWTLLLWLNQKIVASYELLKSKYQAQKARRVMRRQMAMTRHLPAYLRRDMGLPPYTEREDTRSKDSQ</sequence>
<dbReference type="Proteomes" id="UP000184517">
    <property type="component" value="Unassembled WGS sequence"/>
</dbReference>
<proteinExistence type="predicted"/>
<gene>
    <name evidence="1" type="ORF">SAMN02745753_01687</name>
</gene>
<accession>A0A1M5APF3</accession>
<dbReference type="RefSeq" id="WP_072839281.1">
    <property type="nucleotide sequence ID" value="NZ_FQVF01000007.1"/>
</dbReference>
<reference evidence="2" key="1">
    <citation type="submission" date="2016-11" db="EMBL/GenBank/DDBJ databases">
        <authorList>
            <person name="Varghese N."/>
            <person name="Submissions S."/>
        </authorList>
    </citation>
    <scope>NUCLEOTIDE SEQUENCE [LARGE SCALE GENOMIC DNA]</scope>
    <source>
        <strain evidence="2">DSM 16579</strain>
    </source>
</reference>
<dbReference type="EMBL" id="FQVF01000007">
    <property type="protein sequence ID" value="SHF32141.1"/>
    <property type="molecule type" value="Genomic_DNA"/>
</dbReference>
<organism evidence="1 2">
    <name type="scientific">Marinomonas polaris DSM 16579</name>
    <dbReference type="NCBI Taxonomy" id="1122206"/>
    <lineage>
        <taxon>Bacteria</taxon>
        <taxon>Pseudomonadati</taxon>
        <taxon>Pseudomonadota</taxon>
        <taxon>Gammaproteobacteria</taxon>
        <taxon>Oceanospirillales</taxon>
        <taxon>Oceanospirillaceae</taxon>
        <taxon>Marinomonas</taxon>
    </lineage>
</organism>
<protein>
    <submittedName>
        <fullName evidence="1">Uncharacterized protein</fullName>
    </submittedName>
</protein>
<name>A0A1M5APF3_9GAMM</name>
<dbReference type="OrthoDB" id="6107676at2"/>
<dbReference type="AlphaFoldDB" id="A0A1M5APF3"/>
<evidence type="ECO:0000313" key="1">
    <source>
        <dbReference type="EMBL" id="SHF32141.1"/>
    </source>
</evidence>
<keyword evidence="2" id="KW-1185">Reference proteome</keyword>